<name>A0A455TAJ7_9GAMM</name>
<dbReference type="AlphaFoldDB" id="A0A455TAJ7"/>
<dbReference type="PANTHER" id="PTHR46986">
    <property type="entry name" value="ENDORIBONUCLEASE YBEY, CHLOROPLASTIC"/>
    <property type="match status" value="1"/>
</dbReference>
<evidence type="ECO:0000256" key="7">
    <source>
        <dbReference type="ARBA" id="ARBA00022833"/>
    </source>
</evidence>
<organism evidence="9 10">
    <name type="scientific">Buchnera aphidicola</name>
    <name type="common">Nipponaphis monzeni</name>
    <dbReference type="NCBI Taxonomy" id="2495405"/>
    <lineage>
        <taxon>Bacteria</taxon>
        <taxon>Pseudomonadati</taxon>
        <taxon>Pseudomonadota</taxon>
        <taxon>Gammaproteobacteria</taxon>
        <taxon>Enterobacterales</taxon>
        <taxon>Erwiniaceae</taxon>
        <taxon>Buchnera</taxon>
    </lineage>
</organism>
<dbReference type="EMBL" id="AP019379">
    <property type="protein sequence ID" value="BBI01338.1"/>
    <property type="molecule type" value="Genomic_DNA"/>
</dbReference>
<keyword evidence="3 8" id="KW-0540">Nuclease</keyword>
<feature type="binding site" evidence="8">
    <location>
        <position position="111"/>
    </location>
    <ligand>
        <name>Zn(2+)</name>
        <dbReference type="ChEBI" id="CHEBI:29105"/>
        <note>catalytic</note>
    </ligand>
</feature>
<evidence type="ECO:0000256" key="8">
    <source>
        <dbReference type="HAMAP-Rule" id="MF_00009"/>
    </source>
</evidence>
<comment type="subcellular location">
    <subcellularLocation>
        <location evidence="8">Cytoplasm</location>
    </subcellularLocation>
</comment>
<dbReference type="InterPro" id="IPR023091">
    <property type="entry name" value="MetalPrtase_cat_dom_sf_prd"/>
</dbReference>
<dbReference type="PANTHER" id="PTHR46986:SF1">
    <property type="entry name" value="ENDORIBONUCLEASE YBEY, CHLOROPLASTIC"/>
    <property type="match status" value="1"/>
</dbReference>
<dbReference type="PROSITE" id="PS01306">
    <property type="entry name" value="UPF0054"/>
    <property type="match status" value="1"/>
</dbReference>
<dbReference type="NCBIfam" id="TIGR00043">
    <property type="entry name" value="rRNA maturation RNase YbeY"/>
    <property type="match status" value="1"/>
</dbReference>
<keyword evidence="8" id="KW-0698">rRNA processing</keyword>
<keyword evidence="7 8" id="KW-0862">Zinc</keyword>
<keyword evidence="8" id="KW-0963">Cytoplasm</keyword>
<keyword evidence="4 8" id="KW-0479">Metal-binding</keyword>
<dbReference type="RefSeq" id="WP_158345047.1">
    <property type="nucleotide sequence ID" value="NZ_AP019379.1"/>
</dbReference>
<comment type="similarity">
    <text evidence="1 8">Belongs to the endoribonuclease YbeY family.</text>
</comment>
<comment type="function">
    <text evidence="8">Single strand-specific metallo-endoribonuclease involved in late-stage 70S ribosome quality control and in maturation of the 3' terminus of the 16S rRNA.</text>
</comment>
<feature type="binding site" evidence="8">
    <location>
        <position position="115"/>
    </location>
    <ligand>
        <name>Zn(2+)</name>
        <dbReference type="ChEBI" id="CHEBI:29105"/>
        <note>catalytic</note>
    </ligand>
</feature>
<dbReference type="HAMAP" id="MF_00009">
    <property type="entry name" value="Endoribonucl_YbeY"/>
    <property type="match status" value="1"/>
</dbReference>
<evidence type="ECO:0000256" key="5">
    <source>
        <dbReference type="ARBA" id="ARBA00022759"/>
    </source>
</evidence>
<keyword evidence="2 8" id="KW-0690">Ribosome biogenesis</keyword>
<gene>
    <name evidence="8 9" type="primary">ybeY</name>
    <name evidence="9" type="ORF">BUCNMO_334</name>
</gene>
<protein>
    <recommendedName>
        <fullName evidence="8">Endoribonuclease YbeY</fullName>
        <ecNumber evidence="8">3.1.-.-</ecNumber>
    </recommendedName>
</protein>
<dbReference type="GO" id="GO:0008270">
    <property type="term" value="F:zinc ion binding"/>
    <property type="evidence" value="ECO:0007669"/>
    <property type="project" value="UniProtKB-UniRule"/>
</dbReference>
<dbReference type="OrthoDB" id="9807740at2"/>
<dbReference type="InterPro" id="IPR002036">
    <property type="entry name" value="YbeY"/>
</dbReference>
<keyword evidence="5 8" id="KW-0255">Endonuclease</keyword>
<feature type="binding site" evidence="8">
    <location>
        <position position="121"/>
    </location>
    <ligand>
        <name>Zn(2+)</name>
        <dbReference type="ChEBI" id="CHEBI:29105"/>
        <note>catalytic</note>
    </ligand>
</feature>
<dbReference type="GO" id="GO:0006364">
    <property type="term" value="P:rRNA processing"/>
    <property type="evidence" value="ECO:0007669"/>
    <property type="project" value="UniProtKB-UniRule"/>
</dbReference>
<keyword evidence="10" id="KW-1185">Reference proteome</keyword>
<dbReference type="GO" id="GO:0004521">
    <property type="term" value="F:RNA endonuclease activity"/>
    <property type="evidence" value="ECO:0007669"/>
    <property type="project" value="UniProtKB-UniRule"/>
</dbReference>
<evidence type="ECO:0000313" key="9">
    <source>
        <dbReference type="EMBL" id="BBI01338.1"/>
    </source>
</evidence>
<keyword evidence="6 8" id="KW-0378">Hydrolase</keyword>
<dbReference type="Pfam" id="PF02130">
    <property type="entry name" value="YbeY"/>
    <property type="match status" value="1"/>
</dbReference>
<evidence type="ECO:0000256" key="6">
    <source>
        <dbReference type="ARBA" id="ARBA00022801"/>
    </source>
</evidence>
<dbReference type="InterPro" id="IPR020549">
    <property type="entry name" value="YbeY_CS"/>
</dbReference>
<evidence type="ECO:0000256" key="3">
    <source>
        <dbReference type="ARBA" id="ARBA00022722"/>
    </source>
</evidence>
<evidence type="ECO:0000256" key="2">
    <source>
        <dbReference type="ARBA" id="ARBA00022517"/>
    </source>
</evidence>
<dbReference type="GO" id="GO:0005737">
    <property type="term" value="C:cytoplasm"/>
    <property type="evidence" value="ECO:0007669"/>
    <property type="project" value="UniProtKB-SubCell"/>
</dbReference>
<accession>A0A455TAJ7</accession>
<proteinExistence type="inferred from homology"/>
<reference evidence="9 10" key="1">
    <citation type="journal article" date="2019" name="Proc. Natl. Acad. Sci. U.S.A.">
        <title>Exaggeration and cooption of innate immunity for social defense.</title>
        <authorList>
            <person name="Kutsukake M."/>
            <person name="Moriyama M."/>
            <person name="Shigenobu S."/>
            <person name="Meng X.-Y."/>
            <person name="Nikoh N."/>
            <person name="Noda C."/>
            <person name="Kobayashi S."/>
            <person name="Fukatsu T."/>
        </authorList>
    </citation>
    <scope>NUCLEOTIDE SEQUENCE [LARGE SCALE GENOMIC DNA]</scope>
    <source>
        <strain evidence="9 10">Nmo</strain>
    </source>
</reference>
<dbReference type="GO" id="GO:0004222">
    <property type="term" value="F:metalloendopeptidase activity"/>
    <property type="evidence" value="ECO:0007669"/>
    <property type="project" value="InterPro"/>
</dbReference>
<dbReference type="Proteomes" id="UP000317544">
    <property type="component" value="Chromosome"/>
</dbReference>
<dbReference type="Gene3D" id="3.40.390.30">
    <property type="entry name" value="Metalloproteases ('zincins'), catalytic domain"/>
    <property type="match status" value="1"/>
</dbReference>
<dbReference type="EC" id="3.1.-.-" evidence="8"/>
<evidence type="ECO:0000256" key="4">
    <source>
        <dbReference type="ARBA" id="ARBA00022723"/>
    </source>
</evidence>
<evidence type="ECO:0000313" key="10">
    <source>
        <dbReference type="Proteomes" id="UP000317544"/>
    </source>
</evidence>
<sequence>MIIINLQKVNVVKYIIPNKKKFKKWMFPIFLKKKTYAITIRIVNKYEIQRLNLIYRKKNTYTNVLTFPYNIPLQNNIKFIGDIVICAHVIYQEAYEQNKKIEHHWAHITIHSALHLLGYHHYDNYHLKKMEQLEIMYMNILGYSNPYII</sequence>
<comment type="cofactor">
    <cofactor evidence="8">
        <name>Zn(2+)</name>
        <dbReference type="ChEBI" id="CHEBI:29105"/>
    </cofactor>
    <text evidence="8">Binds 1 zinc ion.</text>
</comment>
<dbReference type="SUPFAM" id="SSF55486">
    <property type="entry name" value="Metalloproteases ('zincins'), catalytic domain"/>
    <property type="match status" value="1"/>
</dbReference>
<evidence type="ECO:0000256" key="1">
    <source>
        <dbReference type="ARBA" id="ARBA00010875"/>
    </source>
</evidence>